<evidence type="ECO:0000256" key="1">
    <source>
        <dbReference type="ARBA" id="ARBA00004429"/>
    </source>
</evidence>
<keyword evidence="6 8" id="KW-0472">Membrane</keyword>
<evidence type="ECO:0000313" key="10">
    <source>
        <dbReference type="EMBL" id="WWA31505.1"/>
    </source>
</evidence>
<dbReference type="Proteomes" id="UP001341136">
    <property type="component" value="Chromosome"/>
</dbReference>
<evidence type="ECO:0000256" key="2">
    <source>
        <dbReference type="ARBA" id="ARBA00022475"/>
    </source>
</evidence>
<evidence type="ECO:0000256" key="4">
    <source>
        <dbReference type="ARBA" id="ARBA00022692"/>
    </source>
</evidence>
<dbReference type="PANTHER" id="PTHR33362:SF5">
    <property type="entry name" value="C4-DICARBOXYLATE TRAP TRANSPORTER LARGE PERMEASE PROTEIN DCTM"/>
    <property type="match status" value="1"/>
</dbReference>
<keyword evidence="11" id="KW-1185">Reference proteome</keyword>
<evidence type="ECO:0000259" key="9">
    <source>
        <dbReference type="Pfam" id="PF06808"/>
    </source>
</evidence>
<feature type="transmembrane region" description="Helical" evidence="8">
    <location>
        <begin position="203"/>
        <end position="225"/>
    </location>
</feature>
<dbReference type="EMBL" id="CP144921">
    <property type="protein sequence ID" value="WWA31505.1"/>
    <property type="molecule type" value="Genomic_DNA"/>
</dbReference>
<dbReference type="RefSeq" id="WP_306344998.1">
    <property type="nucleotide sequence ID" value="NZ_CP144921.1"/>
</dbReference>
<evidence type="ECO:0000256" key="7">
    <source>
        <dbReference type="SAM" id="MobiDB-lite"/>
    </source>
</evidence>
<dbReference type="InterPro" id="IPR004681">
    <property type="entry name" value="TRAP_DctM"/>
</dbReference>
<sequence>MGDRKQEAHARGREAAEGGNGGERGESVMLSALLFVLFFCLLLIHVPVAFALGVSALVILVLGSGFSSLALLPSIMYSSISSFTLLAIPFFVLAGVIMSYSGISKRLVDFAYLCFGHKKNGIVIVAIVAALFFSAISGSGPATVAAMGAILIPALVKNGFNKNSASALIASSGALGIILPPSIAFIIFGVIANDFVGISISRLFVAGIIPGLLLAAGLLVASIFASKRVSHLQTASKRPDEAAASVERASLAAILKAFYRALFGLLVPVIIMGGIYSGMFTPTEAAVVAVFYALLVGGVFYREIKLKHLGRILVDSSVQSAVIMFIIGAASLFSYLVTTQHVAEGMTQAVLGMTENRVLLLLLTAVILLVIGAFIDAISAFYIFVPILMPILLEVGVDPTTIGVLMTVALAIGLFTPPVGLNLFVASGISGVPSEQIVRGIGPFLVSSIVVLLIVMYVPAVSNWLPDLLNL</sequence>
<feature type="transmembrane region" description="Helical" evidence="8">
    <location>
        <begin position="168"/>
        <end position="191"/>
    </location>
</feature>
<keyword evidence="4 8" id="KW-0812">Transmembrane</keyword>
<feature type="compositionally biased region" description="Basic and acidic residues" evidence="7">
    <location>
        <begin position="1"/>
        <end position="16"/>
    </location>
</feature>
<dbReference type="InterPro" id="IPR010656">
    <property type="entry name" value="DctM"/>
</dbReference>
<reference evidence="10 11" key="1">
    <citation type="submission" date="2024-01" db="EMBL/GenBank/DDBJ databases">
        <title>Culturomics analysis of mouse respiratory tract.</title>
        <authorList>
            <person name="Phillips A.M."/>
            <person name="Collette N.M."/>
            <person name="Mageeney C.M."/>
            <person name="Sinha A."/>
            <person name="Hern K.E."/>
            <person name="Arkin A.P."/>
            <person name="Williams K.P."/>
            <person name="Branda S."/>
        </authorList>
    </citation>
    <scope>NUCLEOTIDE SEQUENCE [LARGE SCALE GENOMIC DNA]</scope>
    <source>
        <strain evidence="10 11">CP20</strain>
    </source>
</reference>
<feature type="region of interest" description="Disordered" evidence="7">
    <location>
        <begin position="1"/>
        <end position="22"/>
    </location>
</feature>
<dbReference type="PIRSF" id="PIRSF006066">
    <property type="entry name" value="HI0050"/>
    <property type="match status" value="1"/>
</dbReference>
<keyword evidence="3" id="KW-0997">Cell inner membrane</keyword>
<accession>A0ABZ2D1L6</accession>
<organism evidence="10 11">
    <name type="scientific">Shouchella rhizosphaerae</name>
    <dbReference type="NCBI Taxonomy" id="866786"/>
    <lineage>
        <taxon>Bacteria</taxon>
        <taxon>Bacillati</taxon>
        <taxon>Bacillota</taxon>
        <taxon>Bacilli</taxon>
        <taxon>Bacillales</taxon>
        <taxon>Bacillaceae</taxon>
        <taxon>Shouchella</taxon>
    </lineage>
</organism>
<comment type="subcellular location">
    <subcellularLocation>
        <location evidence="1">Cell inner membrane</location>
        <topology evidence="1">Multi-pass membrane protein</topology>
    </subcellularLocation>
</comment>
<evidence type="ECO:0000256" key="6">
    <source>
        <dbReference type="ARBA" id="ARBA00023136"/>
    </source>
</evidence>
<evidence type="ECO:0000256" key="3">
    <source>
        <dbReference type="ARBA" id="ARBA00022519"/>
    </source>
</evidence>
<feature type="transmembrane region" description="Helical" evidence="8">
    <location>
        <begin position="403"/>
        <end position="425"/>
    </location>
</feature>
<proteinExistence type="predicted"/>
<feature type="transmembrane region" description="Helical" evidence="8">
    <location>
        <begin position="358"/>
        <end position="375"/>
    </location>
</feature>
<feature type="transmembrane region" description="Helical" evidence="8">
    <location>
        <begin position="50"/>
        <end position="71"/>
    </location>
</feature>
<keyword evidence="5 8" id="KW-1133">Transmembrane helix</keyword>
<feature type="transmembrane region" description="Helical" evidence="8">
    <location>
        <begin position="321"/>
        <end position="338"/>
    </location>
</feature>
<gene>
    <name evidence="10" type="ORF">V5G21_06785</name>
</gene>
<keyword evidence="2" id="KW-1003">Cell membrane</keyword>
<dbReference type="NCBIfam" id="TIGR00786">
    <property type="entry name" value="dctM"/>
    <property type="match status" value="1"/>
</dbReference>
<evidence type="ECO:0000256" key="5">
    <source>
        <dbReference type="ARBA" id="ARBA00022989"/>
    </source>
</evidence>
<feature type="transmembrane region" description="Helical" evidence="8">
    <location>
        <begin position="437"/>
        <end position="458"/>
    </location>
</feature>
<feature type="transmembrane region" description="Helical" evidence="8">
    <location>
        <begin position="257"/>
        <end position="279"/>
    </location>
</feature>
<dbReference type="PANTHER" id="PTHR33362">
    <property type="entry name" value="SIALIC ACID TRAP TRANSPORTER PERMEASE PROTEIN SIAT-RELATED"/>
    <property type="match status" value="1"/>
</dbReference>
<feature type="transmembrane region" description="Helical" evidence="8">
    <location>
        <begin position="285"/>
        <end position="301"/>
    </location>
</feature>
<evidence type="ECO:0000256" key="8">
    <source>
        <dbReference type="SAM" id="Phobius"/>
    </source>
</evidence>
<feature type="transmembrane region" description="Helical" evidence="8">
    <location>
        <begin position="83"/>
        <end position="103"/>
    </location>
</feature>
<feature type="domain" description="TRAP C4-dicarboxylate transport system permease DctM subunit" evidence="9">
    <location>
        <begin position="35"/>
        <end position="460"/>
    </location>
</feature>
<feature type="transmembrane region" description="Helical" evidence="8">
    <location>
        <begin position="27"/>
        <end position="44"/>
    </location>
</feature>
<feature type="transmembrane region" description="Helical" evidence="8">
    <location>
        <begin position="123"/>
        <end position="156"/>
    </location>
</feature>
<dbReference type="Pfam" id="PF06808">
    <property type="entry name" value="DctM"/>
    <property type="match status" value="1"/>
</dbReference>
<evidence type="ECO:0000313" key="11">
    <source>
        <dbReference type="Proteomes" id="UP001341136"/>
    </source>
</evidence>
<name>A0ABZ2D1L6_9BACI</name>
<protein>
    <submittedName>
        <fullName evidence="10">TRAP transporter large permease</fullName>
    </submittedName>
</protein>